<evidence type="ECO:0000313" key="4">
    <source>
        <dbReference type="Proteomes" id="UP000036403"/>
    </source>
</evidence>
<reference evidence="3 4" key="1">
    <citation type="submission" date="2015-04" db="EMBL/GenBank/DDBJ databases">
        <title>Lasius niger genome sequencing.</title>
        <authorList>
            <person name="Konorov E.A."/>
            <person name="Nikitin M.A."/>
            <person name="Kirill M.V."/>
            <person name="Chang P."/>
        </authorList>
    </citation>
    <scope>NUCLEOTIDE SEQUENCE [LARGE SCALE GENOMIC DNA]</scope>
    <source>
        <tissue evidence="3">Whole</tissue>
    </source>
</reference>
<dbReference type="GO" id="GO:0016579">
    <property type="term" value="P:protein deubiquitination"/>
    <property type="evidence" value="ECO:0007669"/>
    <property type="project" value="TreeGrafter"/>
</dbReference>
<comment type="caution">
    <text evidence="3">The sequence shown here is derived from an EMBL/GenBank/DDBJ whole genome shotgun (WGS) entry which is preliminary data.</text>
</comment>
<sequence>MQIENLNVNDVMTPHTVVPIVGDGECLFRALSYVMYGNKNLGREVREQIVDHVVENWDEFSIMSHDSDGNNYASADAYFDDMSRPYTYGGLCELTTAGQLFKLAFEVYRNGELYAKFGNKNNPVERLRSTQNLSSGHFDAYLPYEPDGVSNSLPYEPDGVSNSNTFPTQSSVITHCSQESPLSIFTPKTSRKRHARYTDATRQKQVRTAAKNYTQRNPEVHRSAVTVYQQKNSNIHKAASATYQKNKPEVHRMAVARYEQNNPGKRVERRTILWKVKAYSGLAYDPNMSYENDNTVALGAMCHKCNYCSALKWREEAPGMCCSAGKVQLPPLEPLPESLYSLLMNNHPEHTHFMNRIRKYNGCFQIVDVIRCKTDYRRRFYANVQGAKSATRRSRRIPDRQGKCSRSDRGTGSRSGTRVKCADGDGDAGCRSGART</sequence>
<dbReference type="AlphaFoldDB" id="A0A0J7KVC2"/>
<dbReference type="GO" id="GO:0004843">
    <property type="term" value="F:cysteine-type deubiquitinase activity"/>
    <property type="evidence" value="ECO:0007669"/>
    <property type="project" value="TreeGrafter"/>
</dbReference>
<protein>
    <submittedName>
        <fullName evidence="3">p87 vp80</fullName>
    </submittedName>
</protein>
<dbReference type="Gene3D" id="3.90.70.80">
    <property type="match status" value="1"/>
</dbReference>
<feature type="domain" description="OTU" evidence="2">
    <location>
        <begin position="15"/>
        <end position="144"/>
    </location>
</feature>
<dbReference type="Proteomes" id="UP000036403">
    <property type="component" value="Unassembled WGS sequence"/>
</dbReference>
<dbReference type="PROSITE" id="PS50802">
    <property type="entry name" value="OTU"/>
    <property type="match status" value="1"/>
</dbReference>
<evidence type="ECO:0000256" key="1">
    <source>
        <dbReference type="SAM" id="MobiDB-lite"/>
    </source>
</evidence>
<dbReference type="SUPFAM" id="SSF54001">
    <property type="entry name" value="Cysteine proteinases"/>
    <property type="match status" value="1"/>
</dbReference>
<accession>A0A0J7KVC2</accession>
<dbReference type="PaxDb" id="67767-A0A0J7KVC2"/>
<evidence type="ECO:0000259" key="2">
    <source>
        <dbReference type="PROSITE" id="PS50802"/>
    </source>
</evidence>
<keyword evidence="4" id="KW-1185">Reference proteome</keyword>
<dbReference type="OrthoDB" id="7693217at2759"/>
<gene>
    <name evidence="3" type="ORF">RF55_5605</name>
</gene>
<dbReference type="STRING" id="67767.A0A0J7KVC2"/>
<dbReference type="InterPro" id="IPR050704">
    <property type="entry name" value="Peptidase_C85-like"/>
</dbReference>
<dbReference type="PANTHER" id="PTHR12419">
    <property type="entry name" value="OTU DOMAIN CONTAINING PROTEIN"/>
    <property type="match status" value="1"/>
</dbReference>
<dbReference type="CDD" id="cd22757">
    <property type="entry name" value="OTU_P87_VP80-like"/>
    <property type="match status" value="1"/>
</dbReference>
<proteinExistence type="predicted"/>
<dbReference type="InterPro" id="IPR038765">
    <property type="entry name" value="Papain-like_cys_pep_sf"/>
</dbReference>
<feature type="region of interest" description="Disordered" evidence="1">
    <location>
        <begin position="387"/>
        <end position="436"/>
    </location>
</feature>
<dbReference type="EMBL" id="LBMM01002879">
    <property type="protein sequence ID" value="KMQ94253.1"/>
    <property type="molecule type" value="Genomic_DNA"/>
</dbReference>
<name>A0A0J7KVC2_LASNI</name>
<evidence type="ECO:0000313" key="3">
    <source>
        <dbReference type="EMBL" id="KMQ94253.1"/>
    </source>
</evidence>
<organism evidence="3 4">
    <name type="scientific">Lasius niger</name>
    <name type="common">Black garden ant</name>
    <dbReference type="NCBI Taxonomy" id="67767"/>
    <lineage>
        <taxon>Eukaryota</taxon>
        <taxon>Metazoa</taxon>
        <taxon>Ecdysozoa</taxon>
        <taxon>Arthropoda</taxon>
        <taxon>Hexapoda</taxon>
        <taxon>Insecta</taxon>
        <taxon>Pterygota</taxon>
        <taxon>Neoptera</taxon>
        <taxon>Endopterygota</taxon>
        <taxon>Hymenoptera</taxon>
        <taxon>Apocrita</taxon>
        <taxon>Aculeata</taxon>
        <taxon>Formicoidea</taxon>
        <taxon>Formicidae</taxon>
        <taxon>Formicinae</taxon>
        <taxon>Lasius</taxon>
        <taxon>Lasius</taxon>
    </lineage>
</organism>
<dbReference type="Pfam" id="PF02338">
    <property type="entry name" value="OTU"/>
    <property type="match status" value="1"/>
</dbReference>
<dbReference type="InterPro" id="IPR003323">
    <property type="entry name" value="OTU_dom"/>
</dbReference>
<feature type="compositionally biased region" description="Basic and acidic residues" evidence="1">
    <location>
        <begin position="396"/>
        <end position="411"/>
    </location>
</feature>